<keyword evidence="4" id="KW-0053">Apoptosis</keyword>
<dbReference type="GO" id="GO:0043122">
    <property type="term" value="P:regulation of canonical NF-kappaB signal transduction"/>
    <property type="evidence" value="ECO:0007669"/>
    <property type="project" value="TreeGrafter"/>
</dbReference>
<dbReference type="GO" id="GO:0007165">
    <property type="term" value="P:signal transduction"/>
    <property type="evidence" value="ECO:0007669"/>
    <property type="project" value="InterPro"/>
</dbReference>
<feature type="zinc finger region" description="TRAF-type" evidence="11">
    <location>
        <begin position="190"/>
        <end position="238"/>
    </location>
</feature>
<dbReference type="GO" id="GO:0042981">
    <property type="term" value="P:regulation of apoptotic process"/>
    <property type="evidence" value="ECO:0007669"/>
    <property type="project" value="InterPro"/>
</dbReference>
<evidence type="ECO:0000256" key="5">
    <source>
        <dbReference type="ARBA" id="ARBA00022723"/>
    </source>
</evidence>
<dbReference type="GO" id="GO:0008270">
    <property type="term" value="F:zinc ion binding"/>
    <property type="evidence" value="ECO:0007669"/>
    <property type="project" value="UniProtKB-KW"/>
</dbReference>
<dbReference type="SMART" id="SM00061">
    <property type="entry name" value="MATH"/>
    <property type="match status" value="1"/>
</dbReference>
<evidence type="ECO:0000256" key="4">
    <source>
        <dbReference type="ARBA" id="ARBA00022703"/>
    </source>
</evidence>
<evidence type="ECO:0000256" key="9">
    <source>
        <dbReference type="ARBA" id="ARBA00022843"/>
    </source>
</evidence>
<sequence length="569" mass="64678">MDSLTSLTSSTSGHDSCLNIDGYGDPEPVDPDDLQRFQCGVHRGLLREPLQTQCGHRVCSQYESAGPFMCLEVWVAEGESRMCSVNEEDCLPVSRQTVCPDNSCVREMRRMKVHCVNKGSGCQLQCKYQDLKKHVQVCEHATVTCRWAPRGCPQHVLRKDLEEHARSCVWRPERCQLCGAEVSHCEMQNHEADVCPEKVTGCPYNCGHRTLKRKEVLDHRNVCPIRPTSCKFQAMGCTYVNTKELVDQHAKDAIAYHLELATSRLVEISQKRTVSETEHQDLLSRYTELEHNVHEAQAQQQNVQTTVHQIEQHGRDTRLEGQMATRRQVEQVERSVTEVSQRLAQLEERQRGDGSLQGEVQGTTGRYGSISNMAEVVSAQLSDHDRMIGVHDVRMAEMDLRFQLLETASYDGTLVWKIRDYARRKRDAVNSRTLSLYSQPFYTNRFGYKMCARVYLNGDGMGKKTHMSIFFVVMRGEYDALLTWPFNLKVTLTLLDQSPRRRHLTDQFVPDPTSSSFQRPSGEMNVASGCPLFVSQSLVENPDNGYVMDDTIFIRISVGQNTTTLSPTD</sequence>
<keyword evidence="3" id="KW-1017">Isopeptide bond</keyword>
<dbReference type="Pfam" id="PF02176">
    <property type="entry name" value="zf-TRAF"/>
    <property type="match status" value="1"/>
</dbReference>
<dbReference type="Gene3D" id="3.30.40.10">
    <property type="entry name" value="Zinc/RING finger domain, C3HC4 (zinc finger)"/>
    <property type="match status" value="3"/>
</dbReference>
<dbReference type="PANTHER" id="PTHR10131">
    <property type="entry name" value="TNF RECEPTOR ASSOCIATED FACTOR"/>
    <property type="match status" value="1"/>
</dbReference>
<evidence type="ECO:0000256" key="2">
    <source>
        <dbReference type="ARBA" id="ARBA00022490"/>
    </source>
</evidence>
<feature type="domain" description="MATH" evidence="13">
    <location>
        <begin position="411"/>
        <end position="558"/>
    </location>
</feature>
<keyword evidence="6" id="KW-0677">Repeat</keyword>
<name>A0A2T7NYL0_POMCA</name>
<keyword evidence="5 11" id="KW-0479">Metal-binding</keyword>
<comment type="caution">
    <text evidence="15">The sequence shown here is derived from an EMBL/GenBank/DDBJ whole genome shotgun (WGS) entry which is preliminary data.</text>
</comment>
<dbReference type="SUPFAM" id="SSF49599">
    <property type="entry name" value="TRAF domain-like"/>
    <property type="match status" value="2"/>
</dbReference>
<gene>
    <name evidence="15" type="ORF">C0Q70_13916</name>
</gene>
<dbReference type="STRING" id="400727.A0A2T7NYL0"/>
<dbReference type="InterPro" id="IPR012227">
    <property type="entry name" value="TNF_rcpt-assoc_TRAF_met"/>
</dbReference>
<dbReference type="GO" id="GO:0005164">
    <property type="term" value="F:tumor necrosis factor receptor binding"/>
    <property type="evidence" value="ECO:0007669"/>
    <property type="project" value="TreeGrafter"/>
</dbReference>
<keyword evidence="8 11" id="KW-0862">Zinc</keyword>
<dbReference type="Gene3D" id="2.60.210.10">
    <property type="entry name" value="Apoptosis, Tumor Necrosis Factor Receptor Associated Protein 2, Chain A"/>
    <property type="match status" value="1"/>
</dbReference>
<evidence type="ECO:0000256" key="1">
    <source>
        <dbReference type="ARBA" id="ARBA00004496"/>
    </source>
</evidence>
<dbReference type="PROSITE" id="PS50144">
    <property type="entry name" value="MATH"/>
    <property type="match status" value="1"/>
</dbReference>
<dbReference type="EMBL" id="PZQS01000008">
    <property type="protein sequence ID" value="PVD26246.1"/>
    <property type="molecule type" value="Genomic_DNA"/>
</dbReference>
<dbReference type="SUPFAM" id="SSF57953">
    <property type="entry name" value="Trimerization domain of TRAF"/>
    <property type="match status" value="1"/>
</dbReference>
<proteinExistence type="predicted"/>
<organism evidence="15 16">
    <name type="scientific">Pomacea canaliculata</name>
    <name type="common">Golden apple snail</name>
    <dbReference type="NCBI Taxonomy" id="400727"/>
    <lineage>
        <taxon>Eukaryota</taxon>
        <taxon>Metazoa</taxon>
        <taxon>Spiralia</taxon>
        <taxon>Lophotrochozoa</taxon>
        <taxon>Mollusca</taxon>
        <taxon>Gastropoda</taxon>
        <taxon>Caenogastropoda</taxon>
        <taxon>Architaenioglossa</taxon>
        <taxon>Ampullarioidea</taxon>
        <taxon>Ampullariidae</taxon>
        <taxon>Pomacea</taxon>
    </lineage>
</organism>
<keyword evidence="16" id="KW-1185">Reference proteome</keyword>
<evidence type="ECO:0000259" key="14">
    <source>
        <dbReference type="PROSITE" id="PS50145"/>
    </source>
</evidence>
<evidence type="ECO:0008006" key="17">
    <source>
        <dbReference type="Google" id="ProtNLM"/>
    </source>
</evidence>
<feature type="zinc finger region" description="TRAF-type" evidence="11">
    <location>
        <begin position="134"/>
        <end position="188"/>
    </location>
</feature>
<dbReference type="PANTHER" id="PTHR10131:SF153">
    <property type="entry name" value="RING-TYPE DOMAIN-CONTAINING PROTEIN"/>
    <property type="match status" value="1"/>
</dbReference>
<dbReference type="GO" id="GO:0009898">
    <property type="term" value="C:cytoplasmic side of plasma membrane"/>
    <property type="evidence" value="ECO:0007669"/>
    <property type="project" value="TreeGrafter"/>
</dbReference>
<evidence type="ECO:0000256" key="6">
    <source>
        <dbReference type="ARBA" id="ARBA00022737"/>
    </source>
</evidence>
<feature type="domain" description="TRAF-type" evidence="14">
    <location>
        <begin position="190"/>
        <end position="238"/>
    </location>
</feature>
<dbReference type="OrthoDB" id="5947827at2759"/>
<dbReference type="InterPro" id="IPR008974">
    <property type="entry name" value="TRAF-like"/>
</dbReference>
<dbReference type="FunFam" id="2.60.210.10:FF:000001">
    <property type="entry name" value="TNF receptor-associated factor"/>
    <property type="match status" value="1"/>
</dbReference>
<dbReference type="GO" id="GO:0005737">
    <property type="term" value="C:cytoplasm"/>
    <property type="evidence" value="ECO:0007669"/>
    <property type="project" value="UniProtKB-SubCell"/>
</dbReference>
<reference evidence="15 16" key="1">
    <citation type="submission" date="2018-04" db="EMBL/GenBank/DDBJ databases">
        <title>The genome of golden apple snail Pomacea canaliculata provides insight into stress tolerance and invasive adaptation.</title>
        <authorList>
            <person name="Liu C."/>
            <person name="Liu B."/>
            <person name="Ren Y."/>
            <person name="Zhang Y."/>
            <person name="Wang H."/>
            <person name="Li S."/>
            <person name="Jiang F."/>
            <person name="Yin L."/>
            <person name="Zhang G."/>
            <person name="Qian W."/>
            <person name="Fan W."/>
        </authorList>
    </citation>
    <scope>NUCLEOTIDE SEQUENCE [LARGE SCALE GENOMIC DNA]</scope>
    <source>
        <strain evidence="15">SZHN2017</strain>
        <tissue evidence="15">Muscle</tissue>
    </source>
</reference>
<dbReference type="PROSITE" id="PS50145">
    <property type="entry name" value="ZF_TRAF"/>
    <property type="match status" value="2"/>
</dbReference>
<evidence type="ECO:0000256" key="7">
    <source>
        <dbReference type="ARBA" id="ARBA00022771"/>
    </source>
</evidence>
<feature type="coiled-coil region" evidence="12">
    <location>
        <begin position="279"/>
        <end position="349"/>
    </location>
</feature>
<keyword evidence="9" id="KW-0832">Ubl conjugation</keyword>
<accession>A0A2T7NYL0</accession>
<keyword evidence="10 12" id="KW-0175">Coiled coil</keyword>
<keyword evidence="2" id="KW-0963">Cytoplasm</keyword>
<feature type="domain" description="TRAF-type" evidence="14">
    <location>
        <begin position="134"/>
        <end position="188"/>
    </location>
</feature>
<dbReference type="AlphaFoldDB" id="A0A2T7NYL0"/>
<dbReference type="InterPro" id="IPR002083">
    <property type="entry name" value="MATH/TRAF_dom"/>
</dbReference>
<dbReference type="Proteomes" id="UP000245119">
    <property type="component" value="Linkage Group LG8"/>
</dbReference>
<evidence type="ECO:0000313" key="15">
    <source>
        <dbReference type="EMBL" id="PVD26246.1"/>
    </source>
</evidence>
<dbReference type="InterPro" id="IPR049342">
    <property type="entry name" value="TRAF1-6_MATH_dom"/>
</dbReference>
<evidence type="ECO:0000256" key="8">
    <source>
        <dbReference type="ARBA" id="ARBA00022833"/>
    </source>
</evidence>
<dbReference type="PIRSF" id="PIRSF015614">
    <property type="entry name" value="TRAF"/>
    <property type="match status" value="1"/>
</dbReference>
<dbReference type="Pfam" id="PF21355">
    <property type="entry name" value="TRAF-mep_MATH"/>
    <property type="match status" value="1"/>
</dbReference>
<evidence type="ECO:0000256" key="11">
    <source>
        <dbReference type="PROSITE-ProRule" id="PRU00207"/>
    </source>
</evidence>
<evidence type="ECO:0000256" key="3">
    <source>
        <dbReference type="ARBA" id="ARBA00022499"/>
    </source>
</evidence>
<evidence type="ECO:0000313" key="16">
    <source>
        <dbReference type="Proteomes" id="UP000245119"/>
    </source>
</evidence>
<protein>
    <recommendedName>
        <fullName evidence="17">TNF receptor-associated factor 3</fullName>
    </recommendedName>
</protein>
<evidence type="ECO:0000259" key="13">
    <source>
        <dbReference type="PROSITE" id="PS50144"/>
    </source>
</evidence>
<evidence type="ECO:0000256" key="12">
    <source>
        <dbReference type="SAM" id="Coils"/>
    </source>
</evidence>
<comment type="subcellular location">
    <subcellularLocation>
        <location evidence="1">Cytoplasm</location>
    </subcellularLocation>
</comment>
<dbReference type="InterPro" id="IPR001293">
    <property type="entry name" value="Znf_TRAF"/>
</dbReference>
<dbReference type="InterPro" id="IPR013083">
    <property type="entry name" value="Znf_RING/FYVE/PHD"/>
</dbReference>
<evidence type="ECO:0000256" key="10">
    <source>
        <dbReference type="ARBA" id="ARBA00023054"/>
    </source>
</evidence>
<dbReference type="GO" id="GO:0006915">
    <property type="term" value="P:apoptotic process"/>
    <property type="evidence" value="ECO:0007669"/>
    <property type="project" value="UniProtKB-KW"/>
</dbReference>
<keyword evidence="7 11" id="KW-0863">Zinc-finger</keyword>